<proteinExistence type="predicted"/>
<dbReference type="STRING" id="326474.AWB65_00474"/>
<dbReference type="InterPro" id="IPR000182">
    <property type="entry name" value="GNAT_dom"/>
</dbReference>
<keyword evidence="7" id="KW-1185">Reference proteome</keyword>
<organism evidence="6 7">
    <name type="scientific">Caballeronia humi</name>
    <dbReference type="NCBI Taxonomy" id="326474"/>
    <lineage>
        <taxon>Bacteria</taxon>
        <taxon>Pseudomonadati</taxon>
        <taxon>Pseudomonadota</taxon>
        <taxon>Betaproteobacteria</taxon>
        <taxon>Burkholderiales</taxon>
        <taxon>Burkholderiaceae</taxon>
        <taxon>Caballeronia</taxon>
    </lineage>
</organism>
<dbReference type="Proteomes" id="UP000054977">
    <property type="component" value="Unassembled WGS sequence"/>
</dbReference>
<dbReference type="PROSITE" id="PS51186">
    <property type="entry name" value="GNAT"/>
    <property type="match status" value="1"/>
</dbReference>
<dbReference type="InterPro" id="IPR036388">
    <property type="entry name" value="WH-like_DNA-bd_sf"/>
</dbReference>
<dbReference type="InterPro" id="IPR000835">
    <property type="entry name" value="HTH_MarR-typ"/>
</dbReference>
<dbReference type="SUPFAM" id="SSF55729">
    <property type="entry name" value="Acyl-CoA N-acyltransferases (Nat)"/>
    <property type="match status" value="1"/>
</dbReference>
<dbReference type="CDD" id="cd04301">
    <property type="entry name" value="NAT_SF"/>
    <property type="match status" value="1"/>
</dbReference>
<dbReference type="AlphaFoldDB" id="A0A158F3B6"/>
<dbReference type="Pfam" id="PF12802">
    <property type="entry name" value="MarR_2"/>
    <property type="match status" value="1"/>
</dbReference>
<evidence type="ECO:0000313" key="7">
    <source>
        <dbReference type="Proteomes" id="UP000054977"/>
    </source>
</evidence>
<evidence type="ECO:0000256" key="3">
    <source>
        <dbReference type="ARBA" id="ARBA00023163"/>
    </source>
</evidence>
<keyword evidence="3" id="KW-0804">Transcription</keyword>
<dbReference type="GO" id="GO:0003700">
    <property type="term" value="F:DNA-binding transcription factor activity"/>
    <property type="evidence" value="ECO:0007669"/>
    <property type="project" value="InterPro"/>
</dbReference>
<dbReference type="Gene3D" id="3.40.630.30">
    <property type="match status" value="1"/>
</dbReference>
<gene>
    <name evidence="6" type="ORF">AWB65_00474</name>
</gene>
<dbReference type="SUPFAM" id="SSF46785">
    <property type="entry name" value="Winged helix' DNA-binding domain"/>
    <property type="match status" value="1"/>
</dbReference>
<evidence type="ECO:0000256" key="2">
    <source>
        <dbReference type="ARBA" id="ARBA00023125"/>
    </source>
</evidence>
<dbReference type="PANTHER" id="PTHR42756">
    <property type="entry name" value="TRANSCRIPTIONAL REGULATOR, MARR"/>
    <property type="match status" value="1"/>
</dbReference>
<protein>
    <submittedName>
        <fullName evidence="6">MarR family transcriptional regulator</fullName>
    </submittedName>
</protein>
<sequence>MTGPDLIRTAEAIRNFNHFYARHAGGLQERIRSSKFSTNEVRLLHALAIGGAQTSATVARQLNLDTGYLSRLLTRFESRGYITRRVDTRDSRRHFIILTSAGRATFDAIDSNGIGEMSVALRGFTRCERAQLTSSMADIARLLSPPVDCARLHLRGARRGDFGWIVERCAQLDPADHARSPYEAHAVEIVARVFGMGQASAPRASCWIAEQENGARVGAAVVIAASGSEARIELLFVEPGARRRGLGQRLVDACSAFASEAGFERLTCCIEESRGDLHRLAEQTCFALRERVAAGSVWQRSVAAQYA</sequence>
<dbReference type="SMART" id="SM00347">
    <property type="entry name" value="HTH_MARR"/>
    <property type="match status" value="1"/>
</dbReference>
<dbReference type="Gene3D" id="1.10.10.10">
    <property type="entry name" value="Winged helix-like DNA-binding domain superfamily/Winged helix DNA-binding domain"/>
    <property type="match status" value="1"/>
</dbReference>
<dbReference type="InterPro" id="IPR016181">
    <property type="entry name" value="Acyl_CoA_acyltransferase"/>
</dbReference>
<dbReference type="GO" id="GO:0003677">
    <property type="term" value="F:DNA binding"/>
    <property type="evidence" value="ECO:0007669"/>
    <property type="project" value="UniProtKB-KW"/>
</dbReference>
<evidence type="ECO:0000313" key="6">
    <source>
        <dbReference type="EMBL" id="SAL13819.1"/>
    </source>
</evidence>
<dbReference type="PROSITE" id="PS50995">
    <property type="entry name" value="HTH_MARR_2"/>
    <property type="match status" value="1"/>
</dbReference>
<dbReference type="EMBL" id="FCNW02000001">
    <property type="protein sequence ID" value="SAL13819.1"/>
    <property type="molecule type" value="Genomic_DNA"/>
</dbReference>
<dbReference type="PANTHER" id="PTHR42756:SF1">
    <property type="entry name" value="TRANSCRIPTIONAL REPRESSOR OF EMRAB OPERON"/>
    <property type="match status" value="1"/>
</dbReference>
<dbReference type="GO" id="GO:0016747">
    <property type="term" value="F:acyltransferase activity, transferring groups other than amino-acyl groups"/>
    <property type="evidence" value="ECO:0007669"/>
    <property type="project" value="InterPro"/>
</dbReference>
<keyword evidence="1" id="KW-0805">Transcription regulation</keyword>
<accession>A0A158F3B6</accession>
<dbReference type="InterPro" id="IPR036390">
    <property type="entry name" value="WH_DNA-bd_sf"/>
</dbReference>
<name>A0A158F3B6_9BURK</name>
<comment type="caution">
    <text evidence="6">The sequence shown here is derived from an EMBL/GenBank/DDBJ whole genome shotgun (WGS) entry which is preliminary data.</text>
</comment>
<reference evidence="6" key="1">
    <citation type="submission" date="2016-01" db="EMBL/GenBank/DDBJ databases">
        <authorList>
            <person name="Peeters C."/>
        </authorList>
    </citation>
    <scope>NUCLEOTIDE SEQUENCE [LARGE SCALE GENOMIC DNA]</scope>
    <source>
        <strain evidence="6">LMG 22934</strain>
    </source>
</reference>
<evidence type="ECO:0000259" key="4">
    <source>
        <dbReference type="PROSITE" id="PS50995"/>
    </source>
</evidence>
<evidence type="ECO:0000259" key="5">
    <source>
        <dbReference type="PROSITE" id="PS51186"/>
    </source>
</evidence>
<feature type="domain" description="N-acetyltransferase" evidence="5">
    <location>
        <begin position="165"/>
        <end position="307"/>
    </location>
</feature>
<dbReference type="Pfam" id="PF00583">
    <property type="entry name" value="Acetyltransf_1"/>
    <property type="match status" value="1"/>
</dbReference>
<evidence type="ECO:0000256" key="1">
    <source>
        <dbReference type="ARBA" id="ARBA00023015"/>
    </source>
</evidence>
<feature type="domain" description="HTH marR-type" evidence="4">
    <location>
        <begin position="1"/>
        <end position="141"/>
    </location>
</feature>
<keyword evidence="2" id="KW-0238">DNA-binding</keyword>